<dbReference type="Gene3D" id="3.90.226.10">
    <property type="entry name" value="2-enoyl-CoA Hydratase, Chain A, domain 1"/>
    <property type="match status" value="1"/>
</dbReference>
<dbReference type="AlphaFoldDB" id="A0A1N6DQI6"/>
<name>A0A1N6DQI6_9BACT</name>
<dbReference type="EMBL" id="FSRC01000001">
    <property type="protein sequence ID" value="SIN73020.1"/>
    <property type="molecule type" value="Genomic_DNA"/>
</dbReference>
<dbReference type="GO" id="GO:0008236">
    <property type="term" value="F:serine-type peptidase activity"/>
    <property type="evidence" value="ECO:0007669"/>
    <property type="project" value="InterPro"/>
</dbReference>
<gene>
    <name evidence="2" type="ORF">SAMN05444394_1263</name>
</gene>
<reference evidence="3" key="1">
    <citation type="submission" date="2016-11" db="EMBL/GenBank/DDBJ databases">
        <authorList>
            <person name="Varghese N."/>
            <person name="Submissions S."/>
        </authorList>
    </citation>
    <scope>NUCLEOTIDE SEQUENCE [LARGE SCALE GENOMIC DNA]</scope>
    <source>
        <strain evidence="3">DSM 15292</strain>
    </source>
</reference>
<dbReference type="SMART" id="SM00245">
    <property type="entry name" value="TSPc"/>
    <property type="match status" value="1"/>
</dbReference>
<protein>
    <submittedName>
        <fullName evidence="2">Peptidase family S41</fullName>
    </submittedName>
</protein>
<feature type="domain" description="Tail specific protease" evidence="1">
    <location>
        <begin position="211"/>
        <end position="474"/>
    </location>
</feature>
<organism evidence="2 3">
    <name type="scientific">Algoriphagus halophilus</name>
    <dbReference type="NCBI Taxonomy" id="226505"/>
    <lineage>
        <taxon>Bacteria</taxon>
        <taxon>Pseudomonadati</taxon>
        <taxon>Bacteroidota</taxon>
        <taxon>Cytophagia</taxon>
        <taxon>Cytophagales</taxon>
        <taxon>Cyclobacteriaceae</taxon>
        <taxon>Algoriphagus</taxon>
    </lineage>
</organism>
<dbReference type="GO" id="GO:0006508">
    <property type="term" value="P:proteolysis"/>
    <property type="evidence" value="ECO:0007669"/>
    <property type="project" value="InterPro"/>
</dbReference>
<dbReference type="RefSeq" id="WP_074223935.1">
    <property type="nucleotide sequence ID" value="NZ_FSRC01000001.1"/>
</dbReference>
<dbReference type="InterPro" id="IPR029045">
    <property type="entry name" value="ClpP/crotonase-like_dom_sf"/>
</dbReference>
<dbReference type="Proteomes" id="UP000185221">
    <property type="component" value="Unassembled WGS sequence"/>
</dbReference>
<keyword evidence="3" id="KW-1185">Reference proteome</keyword>
<dbReference type="PANTHER" id="PTHR11261:SF3">
    <property type="entry name" value="RETINOL-BINDING PROTEIN 3"/>
    <property type="match status" value="1"/>
</dbReference>
<dbReference type="PANTHER" id="PTHR11261">
    <property type="entry name" value="INTERPHOTORECEPTOR RETINOID-BINDING PROTEIN"/>
    <property type="match status" value="1"/>
</dbReference>
<dbReference type="SUPFAM" id="SSF52096">
    <property type="entry name" value="ClpP/crotonase"/>
    <property type="match status" value="1"/>
</dbReference>
<evidence type="ECO:0000313" key="3">
    <source>
        <dbReference type="Proteomes" id="UP000185221"/>
    </source>
</evidence>
<dbReference type="InterPro" id="IPR005151">
    <property type="entry name" value="Tail-specific_protease"/>
</dbReference>
<proteinExistence type="predicted"/>
<dbReference type="Pfam" id="PF03572">
    <property type="entry name" value="Peptidase_S41"/>
    <property type="match status" value="1"/>
</dbReference>
<dbReference type="OrthoDB" id="6397760at2"/>
<dbReference type="STRING" id="226505.SAMN05444394_1263"/>
<sequence>MDYKYPFLLFLFLFTKPIPLWAQVLTKKEIIQDLNFLDHFLQQRSSYQGLNGYHYQDDFKYYLDQLDEKDTPIRDFGLFLSKTIGKIGDRHANVREFDLPETLYLPFTFAPFEKKVLVLKHQKPHKIFAFWDAEYPYLKSINHIPIKAILPEVLPEEIHAPTNSYALRALRDLRDIETVFYKLGKELPNPLPITLSSQQGHLKEIEVELVDEEQKAYLWDERFKDLNFFLEEQDFNDPKIIENFFEIEDNISYIQLVQMLNKYSSPTYFEYLNKFMNEAHQSDALIIDVRDNGGGTRDLIQELAGFLIHPDSIYVVNIARQRGELPLKRELKKDLHNRYLYSKDELDSREQVAVDAFMETFHPVYELDKDKFSEYHFHLLNGEKLGRQKKQFDKPIYILANERTFSAASILVSTFKSLPNIKIVGVTTDGSSGNSHKVELPHSGLSVKTSTMVSFQKDGKLLDGVGTSPDIELTRSLDQIFFQEDYQLQQLKAIIQEKHSTFSKDLYHGEHCISGY</sequence>
<evidence type="ECO:0000313" key="2">
    <source>
        <dbReference type="EMBL" id="SIN73020.1"/>
    </source>
</evidence>
<accession>A0A1N6DQI6</accession>
<evidence type="ECO:0000259" key="1">
    <source>
        <dbReference type="SMART" id="SM00245"/>
    </source>
</evidence>